<keyword evidence="2" id="KW-1185">Reference proteome</keyword>
<dbReference type="RefSeq" id="WP_165792115.1">
    <property type="nucleotide sequence ID" value="NZ_BFAV01000127.1"/>
</dbReference>
<proteinExistence type="predicted"/>
<dbReference type="EMBL" id="BFAV01000127">
    <property type="protein sequence ID" value="GBF34116.1"/>
    <property type="molecule type" value="Genomic_DNA"/>
</dbReference>
<evidence type="ECO:0000313" key="2">
    <source>
        <dbReference type="Proteomes" id="UP000239549"/>
    </source>
</evidence>
<evidence type="ECO:0000313" key="1">
    <source>
        <dbReference type="EMBL" id="GBF34116.1"/>
    </source>
</evidence>
<gene>
    <name evidence="1" type="ORF">DCCM_3228</name>
</gene>
<protein>
    <submittedName>
        <fullName evidence="1">Uncharacterized protein</fullName>
    </submittedName>
</protein>
<accession>A0A2L2XIQ3</accession>
<reference evidence="2" key="1">
    <citation type="submission" date="2018-02" db="EMBL/GenBank/DDBJ databases">
        <title>Genome sequence of Desulfocucumis palustris strain NAW-5.</title>
        <authorList>
            <person name="Watanabe M."/>
            <person name="Kojima H."/>
            <person name="Fukui M."/>
        </authorList>
    </citation>
    <scope>NUCLEOTIDE SEQUENCE [LARGE SCALE GENOMIC DNA]</scope>
    <source>
        <strain evidence="2">NAW-5</strain>
    </source>
</reference>
<comment type="caution">
    <text evidence="1">The sequence shown here is derived from an EMBL/GenBank/DDBJ whole genome shotgun (WGS) entry which is preliminary data.</text>
</comment>
<dbReference type="Proteomes" id="UP000239549">
    <property type="component" value="Unassembled WGS sequence"/>
</dbReference>
<sequence>MDVSLRNKLIEARTLIEDVMENIPEGSEVFDDVIGAWAQLNVVIEKHGE</sequence>
<organism evidence="1 2">
    <name type="scientific">Desulfocucumis palustris</name>
    <dbReference type="NCBI Taxonomy" id="1898651"/>
    <lineage>
        <taxon>Bacteria</taxon>
        <taxon>Bacillati</taxon>
        <taxon>Bacillota</taxon>
        <taxon>Clostridia</taxon>
        <taxon>Eubacteriales</taxon>
        <taxon>Desulfocucumaceae</taxon>
        <taxon>Desulfocucumis</taxon>
    </lineage>
</organism>
<name>A0A2L2XIQ3_9FIRM</name>
<dbReference type="AlphaFoldDB" id="A0A2L2XIQ3"/>